<dbReference type="GO" id="GO:0016491">
    <property type="term" value="F:oxidoreductase activity"/>
    <property type="evidence" value="ECO:0007669"/>
    <property type="project" value="UniProtKB-KW"/>
</dbReference>
<dbReference type="PANTHER" id="PTHR43498">
    <property type="entry name" value="FERREDOXIN:COB-COM HETERODISULFIDE REDUCTASE SUBUNIT A"/>
    <property type="match status" value="1"/>
</dbReference>
<dbReference type="InterPro" id="IPR036188">
    <property type="entry name" value="FAD/NAD-bd_sf"/>
</dbReference>
<dbReference type="Proteomes" id="UP000184513">
    <property type="component" value="Unassembled WGS sequence"/>
</dbReference>
<dbReference type="Pfam" id="PF12831">
    <property type="entry name" value="FAD_oxidored"/>
    <property type="match status" value="1"/>
</dbReference>
<sequence>MKQLKCDVLVTGGGPGGLPAALASARNGAKVILCQDRSVLGGNASSEVRMHMVGADCSGKRGEYLSVEARESGIIEELRLEACVRNPQRSPSIFDLIWYDKCRQEPNLTLMLNTRVERVEVRYEIITKAFARRPSTEDEFEIEAKIFIDCTGDGTIGAGSGAPYYEGRESKSTFGEDLGQDKADNLRLGSSLMFQAKKHDRPMPFSPPAWARKVTEEDLALRPHATPAMDMDLGLEYGYWWLEWGGTLDTIKDNEIIRDELLAILLGVWDHVKNGGDHGAENWALEWCGFLPGKRESRRFVGQYTLSQKDIQGATLFEDAIAFGGWHMDLHPPSGVDAIKELPCIHHEVPQLYQIPLRACISKKIRNLMFAGRNISASHVAFASTRVMATCAVVGQGVGTAAALALRDNTPPLKIFSNKKLISQIQQQLIKEDAFIPGVVNEDPTDLAKVSKIQCSSEQEIGPAINVISGQNRSVHGKRGVRSQIAFPGTHRWMSDSSCSLPAWIQMSWEKPKNIRSIQLTFDTGSHRVLTFSLADEYTRKMHWGMPQPETVKKYRLETFLNGRCQEVLEEDDNYHRHRIHNLKGKPADQLVVTILATNGIDHARVIEIRVYE</sequence>
<evidence type="ECO:0000256" key="4">
    <source>
        <dbReference type="ARBA" id="ARBA00023004"/>
    </source>
</evidence>
<dbReference type="RefSeq" id="WP_073097870.1">
    <property type="nucleotide sequence ID" value="NZ_FRCY01000021.1"/>
</dbReference>
<evidence type="ECO:0000313" key="6">
    <source>
        <dbReference type="EMBL" id="SHN33073.1"/>
    </source>
</evidence>
<evidence type="ECO:0000313" key="7">
    <source>
        <dbReference type="Proteomes" id="UP000184513"/>
    </source>
</evidence>
<accession>A0A1M7QPI5</accession>
<dbReference type="GO" id="GO:0051539">
    <property type="term" value="F:4 iron, 4 sulfur cluster binding"/>
    <property type="evidence" value="ECO:0007669"/>
    <property type="project" value="UniProtKB-KW"/>
</dbReference>
<proteinExistence type="predicted"/>
<dbReference type="Gene3D" id="2.60.120.260">
    <property type="entry name" value="Galactose-binding domain-like"/>
    <property type="match status" value="1"/>
</dbReference>
<keyword evidence="7" id="KW-1185">Reference proteome</keyword>
<gene>
    <name evidence="6" type="ORF">SAMN04488057_12120</name>
</gene>
<dbReference type="OrthoDB" id="9780658at2"/>
<dbReference type="InterPro" id="IPR039650">
    <property type="entry name" value="HdrA-like"/>
</dbReference>
<dbReference type="SUPFAM" id="SSF51905">
    <property type="entry name" value="FAD/NAD(P)-binding domain"/>
    <property type="match status" value="1"/>
</dbReference>
<organism evidence="6 7">
    <name type="scientific">Cyclobacterium lianum</name>
    <dbReference type="NCBI Taxonomy" id="388280"/>
    <lineage>
        <taxon>Bacteria</taxon>
        <taxon>Pseudomonadati</taxon>
        <taxon>Bacteroidota</taxon>
        <taxon>Cytophagia</taxon>
        <taxon>Cytophagales</taxon>
        <taxon>Cyclobacteriaceae</taxon>
        <taxon>Cyclobacterium</taxon>
    </lineage>
</organism>
<evidence type="ECO:0000256" key="5">
    <source>
        <dbReference type="ARBA" id="ARBA00023014"/>
    </source>
</evidence>
<dbReference type="PANTHER" id="PTHR43498:SF1">
    <property type="entry name" value="COB--COM HETERODISULFIDE REDUCTASE IRON-SULFUR SUBUNIT A"/>
    <property type="match status" value="1"/>
</dbReference>
<dbReference type="STRING" id="388280.SAMN04488057_12120"/>
<evidence type="ECO:0000256" key="2">
    <source>
        <dbReference type="ARBA" id="ARBA00022723"/>
    </source>
</evidence>
<dbReference type="AlphaFoldDB" id="A0A1M7QPI5"/>
<keyword evidence="1" id="KW-0004">4Fe-4S</keyword>
<keyword evidence="4" id="KW-0408">Iron</keyword>
<keyword evidence="3" id="KW-0560">Oxidoreductase</keyword>
<keyword evidence="2" id="KW-0479">Metal-binding</keyword>
<keyword evidence="5" id="KW-0411">Iron-sulfur</keyword>
<dbReference type="EMBL" id="FRCY01000021">
    <property type="protein sequence ID" value="SHN33073.1"/>
    <property type="molecule type" value="Genomic_DNA"/>
</dbReference>
<reference evidence="6 7" key="1">
    <citation type="submission" date="2016-11" db="EMBL/GenBank/DDBJ databases">
        <authorList>
            <person name="Jaros S."/>
            <person name="Januszkiewicz K."/>
            <person name="Wedrychowicz H."/>
        </authorList>
    </citation>
    <scope>NUCLEOTIDE SEQUENCE [LARGE SCALE GENOMIC DNA]</scope>
    <source>
        <strain evidence="6 7">CGMCC 1.6102</strain>
    </source>
</reference>
<protein>
    <submittedName>
        <fullName evidence="6">FAD dependent oxidoreductase</fullName>
    </submittedName>
</protein>
<dbReference type="GO" id="GO:0046872">
    <property type="term" value="F:metal ion binding"/>
    <property type="evidence" value="ECO:0007669"/>
    <property type="project" value="UniProtKB-KW"/>
</dbReference>
<evidence type="ECO:0000256" key="3">
    <source>
        <dbReference type="ARBA" id="ARBA00023002"/>
    </source>
</evidence>
<evidence type="ECO:0000256" key="1">
    <source>
        <dbReference type="ARBA" id="ARBA00022485"/>
    </source>
</evidence>
<name>A0A1M7QPI5_9BACT</name>
<dbReference type="Gene3D" id="3.50.50.60">
    <property type="entry name" value="FAD/NAD(P)-binding domain"/>
    <property type="match status" value="1"/>
</dbReference>